<reference evidence="1" key="1">
    <citation type="submission" date="2022-11" db="EMBL/GenBank/DDBJ databases">
        <authorList>
            <person name="Petersen C."/>
        </authorList>
    </citation>
    <scope>NUCLEOTIDE SEQUENCE</scope>
    <source>
        <strain evidence="1">IBT 26290</strain>
    </source>
</reference>
<dbReference type="InterPro" id="IPR053204">
    <property type="entry name" value="Oxopyrrolidines_Biosynth-assoc"/>
</dbReference>
<dbReference type="Pfam" id="PF12311">
    <property type="entry name" value="DUF3632"/>
    <property type="match status" value="1"/>
</dbReference>
<dbReference type="InterPro" id="IPR022085">
    <property type="entry name" value="OpdG"/>
</dbReference>
<proteinExistence type="predicted"/>
<dbReference type="GeneID" id="81431180"/>
<gene>
    <name evidence="1" type="ORF">N7482_009880</name>
</gene>
<dbReference type="PANTHER" id="PTHR38797:SF4">
    <property type="entry name" value="NUCLEAR PORE COMPLEX PROTEIN NUP85"/>
    <property type="match status" value="1"/>
</dbReference>
<reference evidence="1" key="2">
    <citation type="journal article" date="2023" name="IMA Fungus">
        <title>Comparative genomic study of the Penicillium genus elucidates a diverse pangenome and 15 lateral gene transfer events.</title>
        <authorList>
            <person name="Petersen C."/>
            <person name="Sorensen T."/>
            <person name="Nielsen M.R."/>
            <person name="Sondergaard T.E."/>
            <person name="Sorensen J.L."/>
            <person name="Fitzpatrick D.A."/>
            <person name="Frisvad J.C."/>
            <person name="Nielsen K.L."/>
        </authorList>
    </citation>
    <scope>NUCLEOTIDE SEQUENCE</scope>
    <source>
        <strain evidence="1">IBT 26290</strain>
    </source>
</reference>
<dbReference type="PANTHER" id="PTHR38797">
    <property type="entry name" value="NUCLEAR PORE COMPLEX PROTEIN NUP85-RELATED"/>
    <property type="match status" value="1"/>
</dbReference>
<protein>
    <submittedName>
        <fullName evidence="1">Uncharacterized protein</fullName>
    </submittedName>
</protein>
<accession>A0A9W9HQR2</accession>
<sequence length="325" mass="38379">MDFSLTLEDDTWDRFYHPDADDEDPPTMDEIRIVWEFVDRYGTPQAIAVNEAARNFMSLCNDDRHGGIVDRGERVGWLLWDVGIEMPQYQPAILKLVEAIRALPGIDRTEEQIRVWRFKERLERWRDMEAFDEIWFTAYQRYREQKYTGDAFTEEACSDFVNANAFNALHLVAYPPDPPCSSHELARAFWLIGFTLEQDPWNHLPSWLQETSTSGRVSDRTWYITSLNANVHALAPFIQIAGHIIFRFVNKKDLAWLESVKSEYPDSDLWKGSTMFTLDRWEFWRERLRWISEQNVLKERTRDDARMLEKLMQNIQQHSEGSATA</sequence>
<dbReference type="OrthoDB" id="3350591at2759"/>
<evidence type="ECO:0000313" key="1">
    <source>
        <dbReference type="EMBL" id="KAJ5153402.1"/>
    </source>
</evidence>
<name>A0A9W9HQR2_9EURO</name>
<dbReference type="EMBL" id="JAPQKN010000007">
    <property type="protein sequence ID" value="KAJ5153402.1"/>
    <property type="molecule type" value="Genomic_DNA"/>
</dbReference>
<evidence type="ECO:0000313" key="2">
    <source>
        <dbReference type="Proteomes" id="UP001149163"/>
    </source>
</evidence>
<dbReference type="AlphaFoldDB" id="A0A9W9HQR2"/>
<comment type="caution">
    <text evidence="1">The sequence shown here is derived from an EMBL/GenBank/DDBJ whole genome shotgun (WGS) entry which is preliminary data.</text>
</comment>
<organism evidence="1 2">
    <name type="scientific">Penicillium canariense</name>
    <dbReference type="NCBI Taxonomy" id="189055"/>
    <lineage>
        <taxon>Eukaryota</taxon>
        <taxon>Fungi</taxon>
        <taxon>Dikarya</taxon>
        <taxon>Ascomycota</taxon>
        <taxon>Pezizomycotina</taxon>
        <taxon>Eurotiomycetes</taxon>
        <taxon>Eurotiomycetidae</taxon>
        <taxon>Eurotiales</taxon>
        <taxon>Aspergillaceae</taxon>
        <taxon>Penicillium</taxon>
    </lineage>
</organism>
<dbReference type="Proteomes" id="UP001149163">
    <property type="component" value="Unassembled WGS sequence"/>
</dbReference>
<dbReference type="RefSeq" id="XP_056539710.1">
    <property type="nucleotide sequence ID" value="XM_056692004.1"/>
</dbReference>
<keyword evidence="2" id="KW-1185">Reference proteome</keyword>